<dbReference type="Pfam" id="PF07714">
    <property type="entry name" value="PK_Tyr_Ser-Thr"/>
    <property type="match status" value="2"/>
</dbReference>
<name>A0AAV8RKG9_ENSVE</name>
<feature type="binding site" evidence="9">
    <location>
        <position position="345"/>
    </location>
    <ligand>
        <name>ATP</name>
        <dbReference type="ChEBI" id="CHEBI:30616"/>
    </ligand>
</feature>
<evidence type="ECO:0000259" key="14">
    <source>
        <dbReference type="PROSITE" id="PS51473"/>
    </source>
</evidence>
<keyword evidence="2" id="KW-0808">Transferase</keyword>
<keyword evidence="8" id="KW-0675">Receptor</keyword>
<keyword evidence="11" id="KW-1133">Transmembrane helix</keyword>
<dbReference type="Pfam" id="PF01657">
    <property type="entry name" value="Stress-antifung"/>
    <property type="match status" value="2"/>
</dbReference>
<feature type="compositionally biased region" description="Low complexity" evidence="10">
    <location>
        <begin position="582"/>
        <end position="603"/>
    </location>
</feature>
<dbReference type="PROSITE" id="PS00107">
    <property type="entry name" value="PROTEIN_KINASE_ATP"/>
    <property type="match status" value="1"/>
</dbReference>
<comment type="caution">
    <text evidence="15">The sequence shown here is derived from an EMBL/GenBank/DDBJ whole genome shotgun (WGS) entry which is preliminary data.</text>
</comment>
<dbReference type="Gene3D" id="1.10.510.10">
    <property type="entry name" value="Transferase(Phosphotransferase) domain 1"/>
    <property type="match status" value="1"/>
</dbReference>
<keyword evidence="6" id="KW-0418">Kinase</keyword>
<dbReference type="Gene3D" id="3.30.430.20">
    <property type="entry name" value="Gnk2 domain, C-X8-C-X2-C motif"/>
    <property type="match status" value="2"/>
</dbReference>
<evidence type="ECO:0008006" key="17">
    <source>
        <dbReference type="Google" id="ProtNLM"/>
    </source>
</evidence>
<feature type="chain" id="PRO_5043642199" description="Cysteine-rich receptor-like protein kinase 2" evidence="12">
    <location>
        <begin position="19"/>
        <end position="603"/>
    </location>
</feature>
<keyword evidence="7 9" id="KW-0067">ATP-binding</keyword>
<keyword evidence="11" id="KW-0472">Membrane</keyword>
<organism evidence="15 16">
    <name type="scientific">Ensete ventricosum</name>
    <name type="common">Abyssinian banana</name>
    <name type="synonym">Musa ensete</name>
    <dbReference type="NCBI Taxonomy" id="4639"/>
    <lineage>
        <taxon>Eukaryota</taxon>
        <taxon>Viridiplantae</taxon>
        <taxon>Streptophyta</taxon>
        <taxon>Embryophyta</taxon>
        <taxon>Tracheophyta</taxon>
        <taxon>Spermatophyta</taxon>
        <taxon>Magnoliopsida</taxon>
        <taxon>Liliopsida</taxon>
        <taxon>Zingiberales</taxon>
        <taxon>Musaceae</taxon>
        <taxon>Ensete</taxon>
    </lineage>
</organism>
<feature type="signal peptide" evidence="12">
    <location>
        <begin position="1"/>
        <end position="18"/>
    </location>
</feature>
<sequence length="603" mass="65094">MHRFIVAVVLLWRSLVTADPQVTLLNVGCSQYNASGNSFVATLNETLADLRSSLSSGAAGSSAARFATAQRPRATDPVYALFQCRAYLSSADCLACLSVAEARIRRCGNANGARVIYDGCILRYESSTFFDQTTLPGNTGVCNGSAASDAGFSEAAKALVRDLTSATPRISGFFAAAERDGVFAVAQCVETVNEEGCAQCLKVADANIEGCPPDTDGRAVDAGCFMRYSSKSFFPANQTVDLSRFSSSGKSNKKGAIIGGVVGGICGLLLLGIIALLWIKRSRRRQGLRTGDLLGATELQGPLNFHYKDLKNATNNFSEKNKLGEGGFGDVYQGTLKNGKTVAVKRLAIAQTSRAKADFQSEVKLISNVHHRNLVRLLGCSSKGQDLLLVYEYMANSSLNKFIFGDRHGFLNWKQRFNIIVGMARDFGLARLLPEDKSHLSTKFAGTLGYTAPEYAIHGQLSEKVDTYSFGVVVLEIISGRKSNDAQLEPITQYLLEWAWKLYESGDLIDLVDKSLDPTEFSPEEMKRIVKIALLCTQSTVSARPTMSEVVVLLLSEGDHDRIQPTRPTFIDATSRVHGDGSTSTGSSSTSNATVSTSQFSAR</sequence>
<keyword evidence="5 9" id="KW-0547">Nucleotide-binding</keyword>
<dbReference type="SUPFAM" id="SSF56112">
    <property type="entry name" value="Protein kinase-like (PK-like)"/>
    <property type="match status" value="1"/>
</dbReference>
<keyword evidence="1" id="KW-0723">Serine/threonine-protein kinase</keyword>
<dbReference type="EMBL" id="JAQQAF010000002">
    <property type="protein sequence ID" value="KAJ8506238.1"/>
    <property type="molecule type" value="Genomic_DNA"/>
</dbReference>
<evidence type="ECO:0000256" key="2">
    <source>
        <dbReference type="ARBA" id="ARBA00022679"/>
    </source>
</evidence>
<evidence type="ECO:0000256" key="4">
    <source>
        <dbReference type="ARBA" id="ARBA00022737"/>
    </source>
</evidence>
<evidence type="ECO:0000256" key="11">
    <source>
        <dbReference type="SAM" id="Phobius"/>
    </source>
</evidence>
<dbReference type="InterPro" id="IPR000719">
    <property type="entry name" value="Prot_kinase_dom"/>
</dbReference>
<dbReference type="InterPro" id="IPR002902">
    <property type="entry name" value="GNK2"/>
</dbReference>
<dbReference type="CDD" id="cd23509">
    <property type="entry name" value="Gnk2-like"/>
    <property type="match status" value="2"/>
</dbReference>
<protein>
    <recommendedName>
        <fullName evidence="17">Cysteine-rich receptor-like protein kinase 2</fullName>
    </recommendedName>
</protein>
<dbReference type="InterPro" id="IPR038408">
    <property type="entry name" value="GNK2_sf"/>
</dbReference>
<feature type="domain" description="Gnk2-homologous" evidence="14">
    <location>
        <begin position="134"/>
        <end position="233"/>
    </location>
</feature>
<dbReference type="FunFam" id="3.30.430.20:FF:000015">
    <property type="entry name" value="Cysteine-rich receptor-like protein kinase 3"/>
    <property type="match status" value="1"/>
</dbReference>
<dbReference type="FunFam" id="3.30.200.20:FF:000177">
    <property type="entry name" value="Cysteine-rich receptor-like protein kinase 2"/>
    <property type="match status" value="1"/>
</dbReference>
<dbReference type="PROSITE" id="PS51473">
    <property type="entry name" value="GNK2"/>
    <property type="match status" value="2"/>
</dbReference>
<proteinExistence type="predicted"/>
<dbReference type="Gene3D" id="3.30.200.20">
    <property type="entry name" value="Phosphorylase Kinase, domain 1"/>
    <property type="match status" value="1"/>
</dbReference>
<evidence type="ECO:0000256" key="9">
    <source>
        <dbReference type="PROSITE-ProRule" id="PRU10141"/>
    </source>
</evidence>
<evidence type="ECO:0000256" key="10">
    <source>
        <dbReference type="SAM" id="MobiDB-lite"/>
    </source>
</evidence>
<evidence type="ECO:0000259" key="13">
    <source>
        <dbReference type="PROSITE" id="PS50011"/>
    </source>
</evidence>
<dbReference type="PROSITE" id="PS50011">
    <property type="entry name" value="PROTEIN_KINASE_DOM"/>
    <property type="match status" value="1"/>
</dbReference>
<gene>
    <name evidence="15" type="ORF">OPV22_007124</name>
</gene>
<evidence type="ECO:0000256" key="12">
    <source>
        <dbReference type="SAM" id="SignalP"/>
    </source>
</evidence>
<evidence type="ECO:0000256" key="8">
    <source>
        <dbReference type="ARBA" id="ARBA00023170"/>
    </source>
</evidence>
<dbReference type="AlphaFoldDB" id="A0AAV8RKG9"/>
<dbReference type="InterPro" id="IPR011009">
    <property type="entry name" value="Kinase-like_dom_sf"/>
</dbReference>
<evidence type="ECO:0000256" key="1">
    <source>
        <dbReference type="ARBA" id="ARBA00022527"/>
    </source>
</evidence>
<reference evidence="15 16" key="1">
    <citation type="submission" date="2022-12" db="EMBL/GenBank/DDBJ databases">
        <title>Chromosome-scale assembly of the Ensete ventricosum genome.</title>
        <authorList>
            <person name="Dussert Y."/>
            <person name="Stocks J."/>
            <person name="Wendawek A."/>
            <person name="Woldeyes F."/>
            <person name="Nichols R.A."/>
            <person name="Borrell J.S."/>
        </authorList>
    </citation>
    <scope>NUCLEOTIDE SEQUENCE [LARGE SCALE GENOMIC DNA]</scope>
    <source>
        <strain evidence="16">cv. Maze</strain>
        <tissue evidence="15">Seeds</tissue>
    </source>
</reference>
<accession>A0AAV8RKG9</accession>
<keyword evidence="11" id="KW-0812">Transmembrane</keyword>
<evidence type="ECO:0000313" key="15">
    <source>
        <dbReference type="EMBL" id="KAJ8506238.1"/>
    </source>
</evidence>
<evidence type="ECO:0000256" key="3">
    <source>
        <dbReference type="ARBA" id="ARBA00022729"/>
    </source>
</evidence>
<keyword evidence="3 12" id="KW-0732">Signal</keyword>
<evidence type="ECO:0000313" key="16">
    <source>
        <dbReference type="Proteomes" id="UP001222027"/>
    </source>
</evidence>
<dbReference type="InterPro" id="IPR017441">
    <property type="entry name" value="Protein_kinase_ATP_BS"/>
</dbReference>
<dbReference type="GO" id="GO:0005524">
    <property type="term" value="F:ATP binding"/>
    <property type="evidence" value="ECO:0007669"/>
    <property type="project" value="UniProtKB-UniRule"/>
</dbReference>
<evidence type="ECO:0000256" key="5">
    <source>
        <dbReference type="ARBA" id="ARBA00022741"/>
    </source>
</evidence>
<dbReference type="InterPro" id="IPR052059">
    <property type="entry name" value="CR_Ser/Thr_kinase"/>
</dbReference>
<keyword evidence="4" id="KW-0677">Repeat</keyword>
<dbReference type="InterPro" id="IPR001245">
    <property type="entry name" value="Ser-Thr/Tyr_kinase_cat_dom"/>
</dbReference>
<dbReference type="Proteomes" id="UP001222027">
    <property type="component" value="Unassembled WGS sequence"/>
</dbReference>
<keyword evidence="16" id="KW-1185">Reference proteome</keyword>
<evidence type="ECO:0000256" key="6">
    <source>
        <dbReference type="ARBA" id="ARBA00022777"/>
    </source>
</evidence>
<evidence type="ECO:0000256" key="7">
    <source>
        <dbReference type="ARBA" id="ARBA00022840"/>
    </source>
</evidence>
<feature type="domain" description="Gnk2-homologous" evidence="14">
    <location>
        <begin position="25"/>
        <end position="129"/>
    </location>
</feature>
<dbReference type="PANTHER" id="PTHR47973">
    <property type="entry name" value="CYSTEINE-RICH RECEPTOR-LIKE PROTEIN KINASE 3"/>
    <property type="match status" value="1"/>
</dbReference>
<feature type="domain" description="Protein kinase" evidence="13">
    <location>
        <begin position="317"/>
        <end position="563"/>
    </location>
</feature>
<feature type="region of interest" description="Disordered" evidence="10">
    <location>
        <begin position="572"/>
        <end position="603"/>
    </location>
</feature>
<dbReference type="GO" id="GO:0004674">
    <property type="term" value="F:protein serine/threonine kinase activity"/>
    <property type="evidence" value="ECO:0007669"/>
    <property type="project" value="UniProtKB-KW"/>
</dbReference>
<feature type="transmembrane region" description="Helical" evidence="11">
    <location>
        <begin position="256"/>
        <end position="279"/>
    </location>
</feature>